<evidence type="ECO:0000313" key="6">
    <source>
        <dbReference type="Proteomes" id="UP001320715"/>
    </source>
</evidence>
<evidence type="ECO:0000256" key="3">
    <source>
        <dbReference type="ARBA" id="ARBA00022840"/>
    </source>
</evidence>
<dbReference type="EMBL" id="JAAAML010000006">
    <property type="protein sequence ID" value="MCO6411011.1"/>
    <property type="molecule type" value="Genomic_DNA"/>
</dbReference>
<keyword evidence="2" id="KW-0547">Nucleotide-binding</keyword>
<dbReference type="InterPro" id="IPR032823">
    <property type="entry name" value="BCA_ABC_TP_C"/>
</dbReference>
<dbReference type="CDD" id="cd03219">
    <property type="entry name" value="ABC_Mj1267_LivG_branched"/>
    <property type="match status" value="1"/>
</dbReference>
<proteinExistence type="predicted"/>
<dbReference type="GO" id="GO:0005524">
    <property type="term" value="F:ATP binding"/>
    <property type="evidence" value="ECO:0007669"/>
    <property type="project" value="UniProtKB-KW"/>
</dbReference>
<feature type="domain" description="ABC transporter" evidence="4">
    <location>
        <begin position="5"/>
        <end position="246"/>
    </location>
</feature>
<dbReference type="PROSITE" id="PS50893">
    <property type="entry name" value="ABC_TRANSPORTER_2"/>
    <property type="match status" value="1"/>
</dbReference>
<evidence type="ECO:0000313" key="5">
    <source>
        <dbReference type="EMBL" id="MCO6411011.1"/>
    </source>
</evidence>
<dbReference type="InterPro" id="IPR003439">
    <property type="entry name" value="ABC_transporter-like_ATP-bd"/>
</dbReference>
<dbReference type="PANTHER" id="PTHR45772:SF4">
    <property type="entry name" value="ABC TRANSPORTER ATP-BINDING PROTEIN"/>
    <property type="match status" value="1"/>
</dbReference>
<dbReference type="Pfam" id="PF00005">
    <property type="entry name" value="ABC_tran"/>
    <property type="match status" value="1"/>
</dbReference>
<keyword evidence="6" id="KW-1185">Reference proteome</keyword>
<dbReference type="PANTHER" id="PTHR45772">
    <property type="entry name" value="CONSERVED COMPONENT OF ABC TRANSPORTER FOR NATURAL AMINO ACIDS-RELATED"/>
    <property type="match status" value="1"/>
</dbReference>
<dbReference type="Proteomes" id="UP001320715">
    <property type="component" value="Unassembled WGS sequence"/>
</dbReference>
<sequence>MTALMSLTNVSKNFGGLAVITDVSFDVPAGARMALIGPNGAGKTTIFNLISGVYQPSAGEIRLEGQEISAIPSRERIGLGIARSFQNIRLMPHLSVLENVMLGQQARAGNLGNMLSPLRRSRWRREAEELLEQMGLDTYPGEVVATLPYGIRKKIEVVRALVAKPKLLMLDEPAAGLNNTETANLKDFLMQIAATGVTLLVVEHDMSLVRSLCDHAVVLNFGEKIYDGPTAEVQKDPDVLEAYLGTRHAGKETTDVA</sequence>
<organism evidence="5 6">
    <name type="scientific">Hoeflea alexandrii</name>
    <dbReference type="NCBI Taxonomy" id="288436"/>
    <lineage>
        <taxon>Bacteria</taxon>
        <taxon>Pseudomonadati</taxon>
        <taxon>Pseudomonadota</taxon>
        <taxon>Alphaproteobacteria</taxon>
        <taxon>Hyphomicrobiales</taxon>
        <taxon>Rhizobiaceae</taxon>
        <taxon>Hoeflea</taxon>
    </lineage>
</organism>
<accession>A0ABT1CXS2</accession>
<evidence type="ECO:0000259" key="4">
    <source>
        <dbReference type="PROSITE" id="PS50893"/>
    </source>
</evidence>
<keyword evidence="1" id="KW-0813">Transport</keyword>
<evidence type="ECO:0000256" key="1">
    <source>
        <dbReference type="ARBA" id="ARBA00022448"/>
    </source>
</evidence>
<dbReference type="SMART" id="SM00382">
    <property type="entry name" value="AAA"/>
    <property type="match status" value="1"/>
</dbReference>
<reference evidence="5 6" key="1">
    <citation type="submission" date="2020-01" db="EMBL/GenBank/DDBJ databases">
        <title>Genomes of bacteria type strains.</title>
        <authorList>
            <person name="Chen J."/>
            <person name="Zhu S."/>
            <person name="Yang J."/>
        </authorList>
    </citation>
    <scope>NUCLEOTIDE SEQUENCE [LARGE SCALE GENOMIC DNA]</scope>
    <source>
        <strain evidence="5 6">DSM 16655</strain>
    </source>
</reference>
<protein>
    <submittedName>
        <fullName evidence="5">ATP-binding cassette domain-containing protein</fullName>
    </submittedName>
</protein>
<dbReference type="SUPFAM" id="SSF52540">
    <property type="entry name" value="P-loop containing nucleoside triphosphate hydrolases"/>
    <property type="match status" value="1"/>
</dbReference>
<dbReference type="InterPro" id="IPR027417">
    <property type="entry name" value="P-loop_NTPase"/>
</dbReference>
<comment type="caution">
    <text evidence="5">The sequence shown here is derived from an EMBL/GenBank/DDBJ whole genome shotgun (WGS) entry which is preliminary data.</text>
</comment>
<keyword evidence="3 5" id="KW-0067">ATP-binding</keyword>
<dbReference type="InterPro" id="IPR051120">
    <property type="entry name" value="ABC_AA/LPS_Transport"/>
</dbReference>
<dbReference type="RefSeq" id="WP_252917649.1">
    <property type="nucleotide sequence ID" value="NZ_JAAAML010000006.1"/>
</dbReference>
<name>A0ABT1CXS2_9HYPH</name>
<dbReference type="InterPro" id="IPR003593">
    <property type="entry name" value="AAA+_ATPase"/>
</dbReference>
<gene>
    <name evidence="5" type="ORF">GTW23_22765</name>
</gene>
<evidence type="ECO:0000256" key="2">
    <source>
        <dbReference type="ARBA" id="ARBA00022741"/>
    </source>
</evidence>
<dbReference type="Pfam" id="PF12399">
    <property type="entry name" value="BCA_ABC_TP_C"/>
    <property type="match status" value="1"/>
</dbReference>
<dbReference type="Gene3D" id="3.40.50.300">
    <property type="entry name" value="P-loop containing nucleotide triphosphate hydrolases"/>
    <property type="match status" value="1"/>
</dbReference>